<dbReference type="EMBL" id="JBHSLU010000012">
    <property type="protein sequence ID" value="MFC5505177.1"/>
    <property type="molecule type" value="Genomic_DNA"/>
</dbReference>
<gene>
    <name evidence="2" type="ORF">ACFPN9_07895</name>
</gene>
<accession>A0ABW0P1D8</accession>
<evidence type="ECO:0008006" key="4">
    <source>
        <dbReference type="Google" id="ProtNLM"/>
    </source>
</evidence>
<keyword evidence="1" id="KW-0812">Transmembrane</keyword>
<keyword evidence="3" id="KW-1185">Reference proteome</keyword>
<keyword evidence="1" id="KW-0472">Membrane</keyword>
<organism evidence="2 3">
    <name type="scientific">Bosea massiliensis</name>
    <dbReference type="NCBI Taxonomy" id="151419"/>
    <lineage>
        <taxon>Bacteria</taxon>
        <taxon>Pseudomonadati</taxon>
        <taxon>Pseudomonadota</taxon>
        <taxon>Alphaproteobacteria</taxon>
        <taxon>Hyphomicrobiales</taxon>
        <taxon>Boseaceae</taxon>
        <taxon>Bosea</taxon>
    </lineage>
</organism>
<evidence type="ECO:0000313" key="3">
    <source>
        <dbReference type="Proteomes" id="UP001596060"/>
    </source>
</evidence>
<evidence type="ECO:0000256" key="1">
    <source>
        <dbReference type="SAM" id="Phobius"/>
    </source>
</evidence>
<comment type="caution">
    <text evidence="2">The sequence shown here is derived from an EMBL/GenBank/DDBJ whole genome shotgun (WGS) entry which is preliminary data.</text>
</comment>
<reference evidence="3" key="1">
    <citation type="journal article" date="2019" name="Int. J. Syst. Evol. Microbiol.">
        <title>The Global Catalogue of Microorganisms (GCM) 10K type strain sequencing project: providing services to taxonomists for standard genome sequencing and annotation.</title>
        <authorList>
            <consortium name="The Broad Institute Genomics Platform"/>
            <consortium name="The Broad Institute Genome Sequencing Center for Infectious Disease"/>
            <person name="Wu L."/>
            <person name="Ma J."/>
        </authorList>
    </citation>
    <scope>NUCLEOTIDE SEQUENCE [LARGE SCALE GENOMIC DNA]</scope>
    <source>
        <strain evidence="3">CCUG 43117</strain>
    </source>
</reference>
<evidence type="ECO:0000313" key="2">
    <source>
        <dbReference type="EMBL" id="MFC5505177.1"/>
    </source>
</evidence>
<feature type="transmembrane region" description="Helical" evidence="1">
    <location>
        <begin position="73"/>
        <end position="93"/>
    </location>
</feature>
<sequence>MMARQPLTADDVDAIAKRTVEYLRPVVEQAIEDSEINLLVRMGVDPAKLGDVQKDFAFLRSQREIREAVVKQGIGAVLLSLLALIGTAVAFWFKSGMPR</sequence>
<name>A0ABW0P1D8_9HYPH</name>
<protein>
    <recommendedName>
        <fullName evidence="4">DUF1640 domain-containing protein</fullName>
    </recommendedName>
</protein>
<proteinExistence type="predicted"/>
<keyword evidence="1" id="KW-1133">Transmembrane helix</keyword>
<dbReference type="Proteomes" id="UP001596060">
    <property type="component" value="Unassembled WGS sequence"/>
</dbReference>